<evidence type="ECO:0000313" key="3">
    <source>
        <dbReference type="EMBL" id="KXZ42028.1"/>
    </source>
</evidence>
<name>A0A150FWS8_GONPE</name>
<evidence type="ECO:0000256" key="1">
    <source>
        <dbReference type="SAM" id="MobiDB-lite"/>
    </source>
</evidence>
<feature type="transmembrane region" description="Helical" evidence="2">
    <location>
        <begin position="145"/>
        <end position="166"/>
    </location>
</feature>
<dbReference type="EMBL" id="LSYV01000218">
    <property type="protein sequence ID" value="KXZ42028.1"/>
    <property type="molecule type" value="Genomic_DNA"/>
</dbReference>
<feature type="compositionally biased region" description="Pro residues" evidence="1">
    <location>
        <begin position="69"/>
        <end position="85"/>
    </location>
</feature>
<feature type="compositionally biased region" description="Low complexity" evidence="1">
    <location>
        <begin position="99"/>
        <end position="118"/>
    </location>
</feature>
<comment type="caution">
    <text evidence="3">The sequence shown here is derived from an EMBL/GenBank/DDBJ whole genome shotgun (WGS) entry which is preliminary data.</text>
</comment>
<feature type="region of interest" description="Disordered" evidence="1">
    <location>
        <begin position="54"/>
        <end position="140"/>
    </location>
</feature>
<proteinExistence type="predicted"/>
<dbReference type="OrthoDB" id="551909at2759"/>
<evidence type="ECO:0000256" key="2">
    <source>
        <dbReference type="SAM" id="Phobius"/>
    </source>
</evidence>
<reference evidence="4" key="1">
    <citation type="journal article" date="2016" name="Nat. Commun.">
        <title>The Gonium pectorale genome demonstrates co-option of cell cycle regulation during the evolution of multicellularity.</title>
        <authorList>
            <person name="Hanschen E.R."/>
            <person name="Marriage T.N."/>
            <person name="Ferris P.J."/>
            <person name="Hamaji T."/>
            <person name="Toyoda A."/>
            <person name="Fujiyama A."/>
            <person name="Neme R."/>
            <person name="Noguchi H."/>
            <person name="Minakuchi Y."/>
            <person name="Suzuki M."/>
            <person name="Kawai-Toyooka H."/>
            <person name="Smith D.R."/>
            <person name="Sparks H."/>
            <person name="Anderson J."/>
            <person name="Bakaric R."/>
            <person name="Luria V."/>
            <person name="Karger A."/>
            <person name="Kirschner M.W."/>
            <person name="Durand P.M."/>
            <person name="Michod R.E."/>
            <person name="Nozaki H."/>
            <person name="Olson B.J."/>
        </authorList>
    </citation>
    <scope>NUCLEOTIDE SEQUENCE [LARGE SCALE GENOMIC DNA]</scope>
    <source>
        <strain evidence="4">NIES-2863</strain>
    </source>
</reference>
<accession>A0A150FWS8</accession>
<keyword evidence="4" id="KW-1185">Reference proteome</keyword>
<feature type="region of interest" description="Disordered" evidence="1">
    <location>
        <begin position="215"/>
        <end position="272"/>
    </location>
</feature>
<sequence>MHAAAAATAAASGGRRAAAAVPYVLSAVVVVQLPGDRQLEAARFVAAPLEALGAPFRNEPNDDKQGSPDSPPPSLPTPPAQPPPDGSLEGSAVQPSTPPGGASAVTPGAGSPPSSSVGEDPADRPDLSAATQSGSGGGGRDVGPIVAAVVVPVVCIAAIAVALYIYQRRRYMEQAFNSIMTPLEIDDRAEVAGLSASSPPPPEMADPTMTVAFGGGSRSPLAHSPVGIPGGGSFGGGGSPRANRSGGGGPSPHSSYSRAANGGGIGSGLTPSPSRVVVVNSDLPVNYTIRFSAAYYSSLHTRLADPEPPSPVSPTAGGPRSPPPASGRWP</sequence>
<dbReference type="Proteomes" id="UP000075714">
    <property type="component" value="Unassembled WGS sequence"/>
</dbReference>
<dbReference type="AlphaFoldDB" id="A0A150FWS8"/>
<evidence type="ECO:0000313" key="4">
    <source>
        <dbReference type="Proteomes" id="UP000075714"/>
    </source>
</evidence>
<feature type="compositionally biased region" description="Pro residues" evidence="1">
    <location>
        <begin position="320"/>
        <end position="330"/>
    </location>
</feature>
<feature type="compositionally biased region" description="Gly residues" evidence="1">
    <location>
        <begin position="228"/>
        <end position="250"/>
    </location>
</feature>
<keyword evidence="2" id="KW-0472">Membrane</keyword>
<feature type="region of interest" description="Disordered" evidence="1">
    <location>
        <begin position="302"/>
        <end position="330"/>
    </location>
</feature>
<keyword evidence="2" id="KW-0812">Transmembrane</keyword>
<organism evidence="3 4">
    <name type="scientific">Gonium pectorale</name>
    <name type="common">Green alga</name>
    <dbReference type="NCBI Taxonomy" id="33097"/>
    <lineage>
        <taxon>Eukaryota</taxon>
        <taxon>Viridiplantae</taxon>
        <taxon>Chlorophyta</taxon>
        <taxon>core chlorophytes</taxon>
        <taxon>Chlorophyceae</taxon>
        <taxon>CS clade</taxon>
        <taxon>Chlamydomonadales</taxon>
        <taxon>Volvocaceae</taxon>
        <taxon>Gonium</taxon>
    </lineage>
</organism>
<protein>
    <submittedName>
        <fullName evidence="3">Uncharacterized protein</fullName>
    </submittedName>
</protein>
<keyword evidence="2" id="KW-1133">Transmembrane helix</keyword>
<gene>
    <name evidence="3" type="ORF">GPECTOR_219g464</name>
</gene>